<sequence>MKQAMLKLCSELKDDAVSLVDVIAPPDFILNSALGKSDGQVYKNLYTAIIQTPGSLDRAPWWKDFLQKPKVHSLQAKL</sequence>
<proteinExistence type="inferred from homology"/>
<keyword evidence="3" id="KW-0560">Oxidoreductase</keyword>
<dbReference type="OrthoDB" id="538336at2759"/>
<dbReference type="GO" id="GO:0055088">
    <property type="term" value="P:lipid homeostasis"/>
    <property type="evidence" value="ECO:0007669"/>
    <property type="project" value="TreeGrafter"/>
</dbReference>
<reference evidence="5 6" key="1">
    <citation type="submission" date="2013-11" db="EMBL/GenBank/DDBJ databases">
        <title>Genome sequencing of Stegodyphus mimosarum.</title>
        <authorList>
            <person name="Bechsgaard J."/>
        </authorList>
    </citation>
    <scope>NUCLEOTIDE SEQUENCE [LARGE SCALE GENOMIC DNA]</scope>
</reference>
<dbReference type="Proteomes" id="UP000054359">
    <property type="component" value="Unassembled WGS sequence"/>
</dbReference>
<evidence type="ECO:0000256" key="2">
    <source>
        <dbReference type="ARBA" id="ARBA00006288"/>
    </source>
</evidence>
<dbReference type="InterPro" id="IPR012258">
    <property type="entry name" value="Acyl-CoA_oxidase"/>
</dbReference>
<dbReference type="STRING" id="407821.A0A087SXK9"/>
<dbReference type="GO" id="GO:0071949">
    <property type="term" value="F:FAD binding"/>
    <property type="evidence" value="ECO:0007669"/>
    <property type="project" value="InterPro"/>
</dbReference>
<dbReference type="AlphaFoldDB" id="A0A087SXK9"/>
<dbReference type="GO" id="GO:0033540">
    <property type="term" value="P:fatty acid beta-oxidation using acyl-CoA oxidase"/>
    <property type="evidence" value="ECO:0007669"/>
    <property type="project" value="TreeGrafter"/>
</dbReference>
<dbReference type="EMBL" id="KK112417">
    <property type="protein sequence ID" value="KFM57598.1"/>
    <property type="molecule type" value="Genomic_DNA"/>
</dbReference>
<dbReference type="GO" id="GO:0016402">
    <property type="term" value="F:pristanoyl-CoA oxidase activity"/>
    <property type="evidence" value="ECO:0007669"/>
    <property type="project" value="TreeGrafter"/>
</dbReference>
<dbReference type="SUPFAM" id="SSF47203">
    <property type="entry name" value="Acyl-CoA dehydrogenase C-terminal domain-like"/>
    <property type="match status" value="1"/>
</dbReference>
<dbReference type="PANTHER" id="PTHR10909:SF390">
    <property type="entry name" value="PEROXISOMAL ACYL-COENZYME A OXIDASE 3"/>
    <property type="match status" value="1"/>
</dbReference>
<dbReference type="InterPro" id="IPR002655">
    <property type="entry name" value="Acyl-CoA_oxidase_C"/>
</dbReference>
<evidence type="ECO:0000313" key="5">
    <source>
        <dbReference type="EMBL" id="KFM57598.1"/>
    </source>
</evidence>
<dbReference type="PANTHER" id="PTHR10909">
    <property type="entry name" value="ELECTRON TRANSPORT OXIDOREDUCTASE"/>
    <property type="match status" value="1"/>
</dbReference>
<dbReference type="Pfam" id="PF01756">
    <property type="entry name" value="ACOX"/>
    <property type="match status" value="1"/>
</dbReference>
<dbReference type="InterPro" id="IPR036250">
    <property type="entry name" value="AcylCo_DH-like_C"/>
</dbReference>
<comment type="similarity">
    <text evidence="2">Belongs to the acyl-CoA oxidase family.</text>
</comment>
<evidence type="ECO:0000256" key="1">
    <source>
        <dbReference type="ARBA" id="ARBA00005189"/>
    </source>
</evidence>
<feature type="non-terminal residue" evidence="5">
    <location>
        <position position="78"/>
    </location>
</feature>
<dbReference type="GO" id="GO:0005504">
    <property type="term" value="F:fatty acid binding"/>
    <property type="evidence" value="ECO:0007669"/>
    <property type="project" value="TreeGrafter"/>
</dbReference>
<evidence type="ECO:0000313" key="6">
    <source>
        <dbReference type="Proteomes" id="UP000054359"/>
    </source>
</evidence>
<name>A0A087SXK9_STEMI</name>
<protein>
    <submittedName>
        <fullName evidence="5">Peroxisomal acyl-coenzyme A oxidase 3</fullName>
    </submittedName>
</protein>
<dbReference type="OMA" id="LYTAIIQ"/>
<dbReference type="GO" id="GO:0005777">
    <property type="term" value="C:peroxisome"/>
    <property type="evidence" value="ECO:0007669"/>
    <property type="project" value="InterPro"/>
</dbReference>
<gene>
    <name evidence="5" type="ORF">X975_02948</name>
</gene>
<evidence type="ECO:0000259" key="4">
    <source>
        <dbReference type="Pfam" id="PF01756"/>
    </source>
</evidence>
<organism evidence="5 6">
    <name type="scientific">Stegodyphus mimosarum</name>
    <name type="common">African social velvet spider</name>
    <dbReference type="NCBI Taxonomy" id="407821"/>
    <lineage>
        <taxon>Eukaryota</taxon>
        <taxon>Metazoa</taxon>
        <taxon>Ecdysozoa</taxon>
        <taxon>Arthropoda</taxon>
        <taxon>Chelicerata</taxon>
        <taxon>Arachnida</taxon>
        <taxon>Araneae</taxon>
        <taxon>Araneomorphae</taxon>
        <taxon>Entelegynae</taxon>
        <taxon>Eresoidea</taxon>
        <taxon>Eresidae</taxon>
        <taxon>Stegodyphus</taxon>
    </lineage>
</organism>
<feature type="domain" description="Acyl-CoA oxidase C-terminal" evidence="4">
    <location>
        <begin position="2"/>
        <end position="68"/>
    </location>
</feature>
<evidence type="ECO:0000256" key="3">
    <source>
        <dbReference type="ARBA" id="ARBA00023002"/>
    </source>
</evidence>
<comment type="pathway">
    <text evidence="1">Lipid metabolism.</text>
</comment>
<keyword evidence="6" id="KW-1185">Reference proteome</keyword>
<accession>A0A087SXK9</accession>